<evidence type="ECO:0000313" key="2">
    <source>
        <dbReference type="Proteomes" id="UP000553193"/>
    </source>
</evidence>
<organism evidence="1 2">
    <name type="scientific">Roseococcus suduntuyensis</name>
    <dbReference type="NCBI Taxonomy" id="455361"/>
    <lineage>
        <taxon>Bacteria</taxon>
        <taxon>Pseudomonadati</taxon>
        <taxon>Pseudomonadota</taxon>
        <taxon>Alphaproteobacteria</taxon>
        <taxon>Acetobacterales</taxon>
        <taxon>Roseomonadaceae</taxon>
        <taxon>Roseococcus</taxon>
    </lineage>
</organism>
<dbReference type="RefSeq" id="WP_184383685.1">
    <property type="nucleotide sequence ID" value="NZ_JACIDJ010000003.1"/>
</dbReference>
<accession>A0A840A953</accession>
<comment type="caution">
    <text evidence="1">The sequence shown here is derived from an EMBL/GenBank/DDBJ whole genome shotgun (WGS) entry which is preliminary data.</text>
</comment>
<keyword evidence="2" id="KW-1185">Reference proteome</keyword>
<gene>
    <name evidence="1" type="ORF">GGQ83_002021</name>
</gene>
<proteinExistence type="predicted"/>
<dbReference type="EMBL" id="JACIDJ010000003">
    <property type="protein sequence ID" value="MBB3898578.1"/>
    <property type="molecule type" value="Genomic_DNA"/>
</dbReference>
<dbReference type="Proteomes" id="UP000553193">
    <property type="component" value="Unassembled WGS sequence"/>
</dbReference>
<protein>
    <submittedName>
        <fullName evidence="1">Uncharacterized protein</fullName>
    </submittedName>
</protein>
<dbReference type="AlphaFoldDB" id="A0A840A953"/>
<reference evidence="1 2" key="1">
    <citation type="submission" date="2020-08" db="EMBL/GenBank/DDBJ databases">
        <title>Genomic Encyclopedia of Type Strains, Phase IV (KMG-IV): sequencing the most valuable type-strain genomes for metagenomic binning, comparative biology and taxonomic classification.</title>
        <authorList>
            <person name="Goeker M."/>
        </authorList>
    </citation>
    <scope>NUCLEOTIDE SEQUENCE [LARGE SCALE GENOMIC DNA]</scope>
    <source>
        <strain evidence="1 2">DSM 19979</strain>
    </source>
</reference>
<evidence type="ECO:0000313" key="1">
    <source>
        <dbReference type="EMBL" id="MBB3898578.1"/>
    </source>
</evidence>
<name>A0A840A953_9PROT</name>
<sequence length="192" mass="21819">MPDEEVAAIRYLFEMGYPMRTIASLRVNVSERAVSRLAKMHGWLRPNAAQRGRPHQFCPASTPSACFLKMPSPDAPGSAVECTPIDENSDYGEEFLDNKILRDIIRQGRVRVASLTCFAAKQAQLVELVLSTPDEKYAHLPEVNCQVVNSLKLNKKYSLHKWTRDLITFLVASHRFDLAVQKVLQAEHRRDR</sequence>